<evidence type="ECO:0000256" key="1">
    <source>
        <dbReference type="SAM" id="MobiDB-lite"/>
    </source>
</evidence>
<organism evidence="2 3">
    <name type="scientific">Acorus calamus</name>
    <name type="common">Sweet flag</name>
    <dbReference type="NCBI Taxonomy" id="4465"/>
    <lineage>
        <taxon>Eukaryota</taxon>
        <taxon>Viridiplantae</taxon>
        <taxon>Streptophyta</taxon>
        <taxon>Embryophyta</taxon>
        <taxon>Tracheophyta</taxon>
        <taxon>Spermatophyta</taxon>
        <taxon>Magnoliopsida</taxon>
        <taxon>Liliopsida</taxon>
        <taxon>Acoraceae</taxon>
        <taxon>Acorus</taxon>
    </lineage>
</organism>
<keyword evidence="3" id="KW-1185">Reference proteome</keyword>
<feature type="region of interest" description="Disordered" evidence="1">
    <location>
        <begin position="1"/>
        <end position="28"/>
    </location>
</feature>
<reference evidence="2" key="2">
    <citation type="submission" date="2023-06" db="EMBL/GenBank/DDBJ databases">
        <authorList>
            <person name="Ma L."/>
            <person name="Liu K.-W."/>
            <person name="Li Z."/>
            <person name="Hsiao Y.-Y."/>
            <person name="Qi Y."/>
            <person name="Fu T."/>
            <person name="Tang G."/>
            <person name="Zhang D."/>
            <person name="Sun W.-H."/>
            <person name="Liu D.-K."/>
            <person name="Li Y."/>
            <person name="Chen G.-Z."/>
            <person name="Liu X.-D."/>
            <person name="Liao X.-Y."/>
            <person name="Jiang Y.-T."/>
            <person name="Yu X."/>
            <person name="Hao Y."/>
            <person name="Huang J."/>
            <person name="Zhao X.-W."/>
            <person name="Ke S."/>
            <person name="Chen Y.-Y."/>
            <person name="Wu W.-L."/>
            <person name="Hsu J.-L."/>
            <person name="Lin Y.-F."/>
            <person name="Huang M.-D."/>
            <person name="Li C.-Y."/>
            <person name="Huang L."/>
            <person name="Wang Z.-W."/>
            <person name="Zhao X."/>
            <person name="Zhong W.-Y."/>
            <person name="Peng D.-H."/>
            <person name="Ahmad S."/>
            <person name="Lan S."/>
            <person name="Zhang J.-S."/>
            <person name="Tsai W.-C."/>
            <person name="Van De Peer Y."/>
            <person name="Liu Z.-J."/>
        </authorList>
    </citation>
    <scope>NUCLEOTIDE SEQUENCE</scope>
    <source>
        <strain evidence="2">CP</strain>
        <tissue evidence="2">Leaves</tissue>
    </source>
</reference>
<comment type="caution">
    <text evidence="2">The sequence shown here is derived from an EMBL/GenBank/DDBJ whole genome shotgun (WGS) entry which is preliminary data.</text>
</comment>
<proteinExistence type="predicted"/>
<accession>A0AAV9BYU8</accession>
<evidence type="ECO:0000313" key="3">
    <source>
        <dbReference type="Proteomes" id="UP001180020"/>
    </source>
</evidence>
<dbReference type="EMBL" id="JAUJYO010000022">
    <property type="protein sequence ID" value="KAK1281654.1"/>
    <property type="molecule type" value="Genomic_DNA"/>
</dbReference>
<feature type="region of interest" description="Disordered" evidence="1">
    <location>
        <begin position="63"/>
        <end position="99"/>
    </location>
</feature>
<name>A0AAV9BYU8_ACOCL</name>
<protein>
    <submittedName>
        <fullName evidence="2">Uncharacterized protein</fullName>
    </submittedName>
</protein>
<dbReference type="Proteomes" id="UP001180020">
    <property type="component" value="Unassembled WGS sequence"/>
</dbReference>
<dbReference type="AlphaFoldDB" id="A0AAV9BYU8"/>
<reference evidence="2" key="1">
    <citation type="journal article" date="2023" name="Nat. Commun.">
        <title>Diploid and tetraploid genomes of Acorus and the evolution of monocots.</title>
        <authorList>
            <person name="Ma L."/>
            <person name="Liu K.W."/>
            <person name="Li Z."/>
            <person name="Hsiao Y.Y."/>
            <person name="Qi Y."/>
            <person name="Fu T."/>
            <person name="Tang G.D."/>
            <person name="Zhang D."/>
            <person name="Sun W.H."/>
            <person name="Liu D.K."/>
            <person name="Li Y."/>
            <person name="Chen G.Z."/>
            <person name="Liu X.D."/>
            <person name="Liao X.Y."/>
            <person name="Jiang Y.T."/>
            <person name="Yu X."/>
            <person name="Hao Y."/>
            <person name="Huang J."/>
            <person name="Zhao X.W."/>
            <person name="Ke S."/>
            <person name="Chen Y.Y."/>
            <person name="Wu W.L."/>
            <person name="Hsu J.L."/>
            <person name="Lin Y.F."/>
            <person name="Huang M.D."/>
            <person name="Li C.Y."/>
            <person name="Huang L."/>
            <person name="Wang Z.W."/>
            <person name="Zhao X."/>
            <person name="Zhong W.Y."/>
            <person name="Peng D.H."/>
            <person name="Ahmad S."/>
            <person name="Lan S."/>
            <person name="Zhang J.S."/>
            <person name="Tsai W.C."/>
            <person name="Van de Peer Y."/>
            <person name="Liu Z.J."/>
        </authorList>
    </citation>
    <scope>NUCLEOTIDE SEQUENCE</scope>
    <source>
        <strain evidence="2">CP</strain>
    </source>
</reference>
<evidence type="ECO:0000313" key="2">
    <source>
        <dbReference type="EMBL" id="KAK1281654.1"/>
    </source>
</evidence>
<sequence>MIEGLCNTFQRGDDPGGGLRPQHHSHGLPSGVLASGHFYESLVQKPPTDMTYIISRAEGYIHLEEDPPPPLQSTLCSKEDLPRKSNSPVPQRRATIVPI</sequence>
<gene>
    <name evidence="2" type="ORF">QJS10_CPB22g00330</name>
</gene>